<name>A0A432LL12_9BACT</name>
<organism evidence="2 3">
    <name type="scientific">Prevotella koreensis</name>
    <dbReference type="NCBI Taxonomy" id="2490854"/>
    <lineage>
        <taxon>Bacteria</taxon>
        <taxon>Pseudomonadati</taxon>
        <taxon>Bacteroidota</taxon>
        <taxon>Bacteroidia</taxon>
        <taxon>Bacteroidales</taxon>
        <taxon>Prevotellaceae</taxon>
        <taxon>Prevotella</taxon>
    </lineage>
</organism>
<dbReference type="Pfam" id="PF04488">
    <property type="entry name" value="Gly_transf_sug"/>
    <property type="match status" value="1"/>
</dbReference>
<comment type="caution">
    <text evidence="2">The sequence shown here is derived from an EMBL/GenBank/DDBJ whole genome shotgun (WGS) entry which is preliminary data.</text>
</comment>
<dbReference type="PANTHER" id="PTHR32385">
    <property type="entry name" value="MANNOSYL PHOSPHORYLINOSITOL CERAMIDE SYNTHASE"/>
    <property type="match status" value="1"/>
</dbReference>
<dbReference type="RefSeq" id="WP_126678665.1">
    <property type="nucleotide sequence ID" value="NZ_RYYU01000001.1"/>
</dbReference>
<dbReference type="GO" id="GO:0016020">
    <property type="term" value="C:membrane"/>
    <property type="evidence" value="ECO:0007669"/>
    <property type="project" value="GOC"/>
</dbReference>
<dbReference type="GO" id="GO:0051999">
    <property type="term" value="P:mannosyl-inositol phosphorylceramide biosynthetic process"/>
    <property type="evidence" value="ECO:0007669"/>
    <property type="project" value="TreeGrafter"/>
</dbReference>
<dbReference type="GO" id="GO:0000030">
    <property type="term" value="F:mannosyltransferase activity"/>
    <property type="evidence" value="ECO:0007669"/>
    <property type="project" value="TreeGrafter"/>
</dbReference>
<evidence type="ECO:0000256" key="1">
    <source>
        <dbReference type="ARBA" id="ARBA00022679"/>
    </source>
</evidence>
<dbReference type="OrthoDB" id="9802987at2"/>
<protein>
    <submittedName>
        <fullName evidence="2">Glycosyltransferase</fullName>
    </submittedName>
</protein>
<dbReference type="Proteomes" id="UP000278983">
    <property type="component" value="Unassembled WGS sequence"/>
</dbReference>
<dbReference type="Gene3D" id="3.90.550.20">
    <property type="match status" value="1"/>
</dbReference>
<evidence type="ECO:0000313" key="3">
    <source>
        <dbReference type="Proteomes" id="UP000278983"/>
    </source>
</evidence>
<dbReference type="InterPro" id="IPR051706">
    <property type="entry name" value="Glycosyltransferase_domain"/>
</dbReference>
<dbReference type="SUPFAM" id="SSF53448">
    <property type="entry name" value="Nucleotide-diphospho-sugar transferases"/>
    <property type="match status" value="1"/>
</dbReference>
<reference evidence="2 3" key="1">
    <citation type="submission" date="2018-12" db="EMBL/GenBank/DDBJ databases">
        <title>Genome sequencing of Prevotella sp. KCOM 3155 (= JS262).</title>
        <authorList>
            <person name="Kook J.-K."/>
            <person name="Park S.-N."/>
            <person name="Lim Y.K."/>
        </authorList>
    </citation>
    <scope>NUCLEOTIDE SEQUENCE [LARGE SCALE GENOMIC DNA]</scope>
    <source>
        <strain evidence="2 3">KCOM 3155</strain>
    </source>
</reference>
<keyword evidence="1 2" id="KW-0808">Transferase</keyword>
<accession>A0A432LL12</accession>
<dbReference type="EMBL" id="RYYU01000001">
    <property type="protein sequence ID" value="RUL59506.1"/>
    <property type="molecule type" value="Genomic_DNA"/>
</dbReference>
<gene>
    <name evidence="2" type="ORF">EHV08_06870</name>
</gene>
<dbReference type="InterPro" id="IPR007577">
    <property type="entry name" value="GlycoTrfase_DXD_sugar-bd_CS"/>
</dbReference>
<keyword evidence="3" id="KW-1185">Reference proteome</keyword>
<dbReference type="AlphaFoldDB" id="A0A432LL12"/>
<evidence type="ECO:0000313" key="2">
    <source>
        <dbReference type="EMBL" id="RUL59506.1"/>
    </source>
</evidence>
<proteinExistence type="predicted"/>
<dbReference type="InterPro" id="IPR029044">
    <property type="entry name" value="Nucleotide-diphossugar_trans"/>
</dbReference>
<sequence length="238" mass="28360">MIPQKIHLCWFSDNPFPAEIKACIRSWQKHMPEYEIRRWTMADAKAIGFDFINEALKHRKWAFAADAVRFYAVYTEGGIYMDSDILLYRGFQELIPEHGFATFNEKIDHEDTPFSLQAAFFMAEKGNEYCKEMTDYYRTHHFEREDGTIDQTVSPMIMAAVAEKYGAKHSLDILRLAGFTVYPTDYVAPRKRYERKDVTFARHLVNHSWKNDQKLGRKIEKYIKHKYHEMKYLLLKRY</sequence>
<dbReference type="PANTHER" id="PTHR32385:SF15">
    <property type="entry name" value="INOSITOL PHOSPHOCERAMIDE MANNOSYLTRANSFERASE 1"/>
    <property type="match status" value="1"/>
</dbReference>